<feature type="transmembrane region" description="Helical" evidence="7">
    <location>
        <begin position="139"/>
        <end position="163"/>
    </location>
</feature>
<protein>
    <submittedName>
        <fullName evidence="9">MFS family permease</fullName>
    </submittedName>
</protein>
<dbReference type="Pfam" id="PF07690">
    <property type="entry name" value="MFS_1"/>
    <property type="match status" value="1"/>
</dbReference>
<evidence type="ECO:0000256" key="3">
    <source>
        <dbReference type="ARBA" id="ARBA00022475"/>
    </source>
</evidence>
<feature type="transmembrane region" description="Helical" evidence="7">
    <location>
        <begin position="169"/>
        <end position="191"/>
    </location>
</feature>
<reference evidence="9 10" key="1">
    <citation type="submission" date="2020-08" db="EMBL/GenBank/DDBJ databases">
        <title>Sequencing the genomes of 1000 actinobacteria strains.</title>
        <authorList>
            <person name="Klenk H.-P."/>
        </authorList>
    </citation>
    <scope>NUCLEOTIDE SEQUENCE [LARGE SCALE GENOMIC DNA]</scope>
    <source>
        <strain evidence="9 10">DSM 43851</strain>
    </source>
</reference>
<evidence type="ECO:0000256" key="6">
    <source>
        <dbReference type="ARBA" id="ARBA00023136"/>
    </source>
</evidence>
<keyword evidence="4 7" id="KW-0812">Transmembrane</keyword>
<dbReference type="Proteomes" id="UP000585638">
    <property type="component" value="Unassembled WGS sequence"/>
</dbReference>
<dbReference type="InterPro" id="IPR036259">
    <property type="entry name" value="MFS_trans_sf"/>
</dbReference>
<dbReference type="AlphaFoldDB" id="A0A7W9NML9"/>
<feature type="transmembrane region" description="Helical" evidence="7">
    <location>
        <begin position="311"/>
        <end position="338"/>
    </location>
</feature>
<comment type="caution">
    <text evidence="9">The sequence shown here is derived from an EMBL/GenBank/DDBJ whole genome shotgun (WGS) entry which is preliminary data.</text>
</comment>
<gene>
    <name evidence="9" type="ORF">BJ998_009243</name>
</gene>
<evidence type="ECO:0000256" key="2">
    <source>
        <dbReference type="ARBA" id="ARBA00022448"/>
    </source>
</evidence>
<dbReference type="EMBL" id="JACHIR010000004">
    <property type="protein sequence ID" value="MBB5897984.1"/>
    <property type="molecule type" value="Genomic_DNA"/>
</dbReference>
<feature type="transmembrane region" description="Helical" evidence="7">
    <location>
        <begin position="212"/>
        <end position="233"/>
    </location>
</feature>
<keyword evidence="10" id="KW-1185">Reference proteome</keyword>
<keyword evidence="5 7" id="KW-1133">Transmembrane helix</keyword>
<dbReference type="GO" id="GO:0005886">
    <property type="term" value="C:plasma membrane"/>
    <property type="evidence" value="ECO:0007669"/>
    <property type="project" value="UniProtKB-SubCell"/>
</dbReference>
<feature type="transmembrane region" description="Helical" evidence="7">
    <location>
        <begin position="359"/>
        <end position="379"/>
    </location>
</feature>
<dbReference type="SUPFAM" id="SSF103473">
    <property type="entry name" value="MFS general substrate transporter"/>
    <property type="match status" value="1"/>
</dbReference>
<evidence type="ECO:0000256" key="1">
    <source>
        <dbReference type="ARBA" id="ARBA00004651"/>
    </source>
</evidence>
<sequence length="423" mass="44111">MLSAIRSVRSLSRTVQLLLLNQFGVNLGFFLLMPYLATHLRENLQLPTGVIGAVIGVRSLSQQGLTLFGGSAADRFGCRPVIITGCALRAVGFAAFAFLDSLPGLFAATLLAGVAGALFSPAARAYLAHESGDQRLRAFALLNVAGEAGTLLGPLLGGVLLAVEFPAVAITAAAVFAALTIAQVVALPTRAPRPAARSVLVDWREMSADRRFLLFICATSGLFVLYSQLYLVLPLEASRVSGVDSTVAVLFVASTLVTLGLQVRVTNWCQRHWEPPTAIGVGLALCGLAFVPLAVTASLQPTATDRRDGGMAAVLLSLPAISPAILATIVLTLGVVVAQPFVLDLTATFGRGTLTGTYLGAYAMVAGLASAIGNTVVGYVADLGSRLDMPWLPWLLLVGHGVACATLIGVLRSRAAFPPRNRL</sequence>
<dbReference type="PANTHER" id="PTHR23517:SF2">
    <property type="entry name" value="MULTIDRUG RESISTANCE PROTEIN MDTH"/>
    <property type="match status" value="1"/>
</dbReference>
<evidence type="ECO:0000259" key="8">
    <source>
        <dbReference type="PROSITE" id="PS50850"/>
    </source>
</evidence>
<name>A0A7W9NML9_9PSEU</name>
<dbReference type="PRINTS" id="PR01035">
    <property type="entry name" value="TCRTETA"/>
</dbReference>
<feature type="transmembrane region" description="Helical" evidence="7">
    <location>
        <begin position="391"/>
        <end position="411"/>
    </location>
</feature>
<proteinExistence type="predicted"/>
<dbReference type="GO" id="GO:0022857">
    <property type="term" value="F:transmembrane transporter activity"/>
    <property type="evidence" value="ECO:0007669"/>
    <property type="project" value="InterPro"/>
</dbReference>
<dbReference type="RefSeq" id="WP_184870454.1">
    <property type="nucleotide sequence ID" value="NZ_BAAAWY010000004.1"/>
</dbReference>
<keyword evidence="2" id="KW-0813">Transport</keyword>
<accession>A0A7W9NML9</accession>
<feature type="transmembrane region" description="Helical" evidence="7">
    <location>
        <begin position="105"/>
        <end position="127"/>
    </location>
</feature>
<evidence type="ECO:0000256" key="5">
    <source>
        <dbReference type="ARBA" id="ARBA00022989"/>
    </source>
</evidence>
<dbReference type="PANTHER" id="PTHR23517">
    <property type="entry name" value="RESISTANCE PROTEIN MDTM, PUTATIVE-RELATED-RELATED"/>
    <property type="match status" value="1"/>
</dbReference>
<dbReference type="InterPro" id="IPR020846">
    <property type="entry name" value="MFS_dom"/>
</dbReference>
<feature type="transmembrane region" description="Helical" evidence="7">
    <location>
        <begin position="277"/>
        <end position="299"/>
    </location>
</feature>
<comment type="subcellular location">
    <subcellularLocation>
        <location evidence="1">Cell membrane</location>
        <topology evidence="1">Multi-pass membrane protein</topology>
    </subcellularLocation>
</comment>
<evidence type="ECO:0000256" key="7">
    <source>
        <dbReference type="SAM" id="Phobius"/>
    </source>
</evidence>
<dbReference type="InterPro" id="IPR001958">
    <property type="entry name" value="Tet-R_TetA/multi-R_MdtG-like"/>
</dbReference>
<evidence type="ECO:0000313" key="9">
    <source>
        <dbReference type="EMBL" id="MBB5897984.1"/>
    </source>
</evidence>
<evidence type="ECO:0000313" key="10">
    <source>
        <dbReference type="Proteomes" id="UP000585638"/>
    </source>
</evidence>
<dbReference type="PROSITE" id="PS50850">
    <property type="entry name" value="MFS"/>
    <property type="match status" value="1"/>
</dbReference>
<keyword evidence="3" id="KW-1003">Cell membrane</keyword>
<keyword evidence="6 7" id="KW-0472">Membrane</keyword>
<dbReference type="Gene3D" id="1.20.1250.20">
    <property type="entry name" value="MFS general substrate transporter like domains"/>
    <property type="match status" value="1"/>
</dbReference>
<organism evidence="9 10">
    <name type="scientific">Kutzneria kofuensis</name>
    <dbReference type="NCBI Taxonomy" id="103725"/>
    <lineage>
        <taxon>Bacteria</taxon>
        <taxon>Bacillati</taxon>
        <taxon>Actinomycetota</taxon>
        <taxon>Actinomycetes</taxon>
        <taxon>Pseudonocardiales</taxon>
        <taxon>Pseudonocardiaceae</taxon>
        <taxon>Kutzneria</taxon>
    </lineage>
</organism>
<feature type="transmembrane region" description="Helical" evidence="7">
    <location>
        <begin position="15"/>
        <end position="37"/>
    </location>
</feature>
<dbReference type="InterPro" id="IPR050171">
    <property type="entry name" value="MFS_Transporters"/>
</dbReference>
<feature type="transmembrane region" description="Helical" evidence="7">
    <location>
        <begin position="245"/>
        <end position="265"/>
    </location>
</feature>
<dbReference type="InterPro" id="IPR011701">
    <property type="entry name" value="MFS"/>
</dbReference>
<feature type="domain" description="Major facilitator superfamily (MFS) profile" evidence="8">
    <location>
        <begin position="14"/>
        <end position="423"/>
    </location>
</feature>
<evidence type="ECO:0000256" key="4">
    <source>
        <dbReference type="ARBA" id="ARBA00022692"/>
    </source>
</evidence>